<dbReference type="GO" id="GO:0006355">
    <property type="term" value="P:regulation of DNA-templated transcription"/>
    <property type="evidence" value="ECO:0007669"/>
    <property type="project" value="InterPro"/>
</dbReference>
<dbReference type="EnsemblPlants" id="ONIVA05G13610.1">
    <property type="protein sequence ID" value="ONIVA05G13610.1"/>
    <property type="gene ID" value="ONIVA05G13610"/>
</dbReference>
<evidence type="ECO:0000313" key="2">
    <source>
        <dbReference type="EnsemblPlants" id="ONIVA05G13610.1"/>
    </source>
</evidence>
<protein>
    <recommendedName>
        <fullName evidence="4">NAC domain-containing protein</fullName>
    </recommendedName>
</protein>
<dbReference type="HOGENOM" id="CLU_2593899_0_0_1"/>
<evidence type="ECO:0008006" key="4">
    <source>
        <dbReference type="Google" id="ProtNLM"/>
    </source>
</evidence>
<keyword evidence="3" id="KW-1185">Reference proteome</keyword>
<evidence type="ECO:0000256" key="1">
    <source>
        <dbReference type="SAM" id="MobiDB-lite"/>
    </source>
</evidence>
<feature type="region of interest" description="Disordered" evidence="1">
    <location>
        <begin position="1"/>
        <end position="24"/>
    </location>
</feature>
<reference evidence="2" key="2">
    <citation type="submission" date="2018-04" db="EMBL/GenBank/DDBJ databases">
        <title>OnivRS2 (Oryza nivara Reference Sequence Version 2).</title>
        <authorList>
            <person name="Zhang J."/>
            <person name="Kudrna D."/>
            <person name="Lee S."/>
            <person name="Talag J."/>
            <person name="Rajasekar S."/>
            <person name="Welchert J."/>
            <person name="Hsing Y.-I."/>
            <person name="Wing R.A."/>
        </authorList>
    </citation>
    <scope>NUCLEOTIDE SEQUENCE [LARGE SCALE GENOMIC DNA]</scope>
    <source>
        <strain evidence="2">SL10</strain>
    </source>
</reference>
<dbReference type="Gramene" id="ONIVA05G13610.1">
    <property type="protein sequence ID" value="ONIVA05G13610.1"/>
    <property type="gene ID" value="ONIVA05G13610"/>
</dbReference>
<sequence length="80" mass="8940">MKTESNGGDCSAVAAPASNGGRRRHELVPKLQLSPGHHFVVSDEELVDFYLRGEIEQRRPPRRPWTSSTRLTLLVSIQSN</sequence>
<dbReference type="GO" id="GO:0003677">
    <property type="term" value="F:DNA binding"/>
    <property type="evidence" value="ECO:0007669"/>
    <property type="project" value="InterPro"/>
</dbReference>
<name>A0A0E0HD65_ORYNI</name>
<accession>A0A0E0HD65</accession>
<dbReference type="SUPFAM" id="SSF101941">
    <property type="entry name" value="NAC domain"/>
    <property type="match status" value="1"/>
</dbReference>
<dbReference type="STRING" id="4536.A0A0E0HD65"/>
<evidence type="ECO:0000313" key="3">
    <source>
        <dbReference type="Proteomes" id="UP000006591"/>
    </source>
</evidence>
<dbReference type="AlphaFoldDB" id="A0A0E0HD65"/>
<organism evidence="2">
    <name type="scientific">Oryza nivara</name>
    <name type="common">Indian wild rice</name>
    <name type="synonym">Oryza sativa f. spontanea</name>
    <dbReference type="NCBI Taxonomy" id="4536"/>
    <lineage>
        <taxon>Eukaryota</taxon>
        <taxon>Viridiplantae</taxon>
        <taxon>Streptophyta</taxon>
        <taxon>Embryophyta</taxon>
        <taxon>Tracheophyta</taxon>
        <taxon>Spermatophyta</taxon>
        <taxon>Magnoliopsida</taxon>
        <taxon>Liliopsida</taxon>
        <taxon>Poales</taxon>
        <taxon>Poaceae</taxon>
        <taxon>BOP clade</taxon>
        <taxon>Oryzoideae</taxon>
        <taxon>Oryzeae</taxon>
        <taxon>Oryzinae</taxon>
        <taxon>Oryza</taxon>
    </lineage>
</organism>
<dbReference type="Proteomes" id="UP000006591">
    <property type="component" value="Chromosome 5"/>
</dbReference>
<reference evidence="2" key="1">
    <citation type="submission" date="2015-04" db="UniProtKB">
        <authorList>
            <consortium name="EnsemblPlants"/>
        </authorList>
    </citation>
    <scope>IDENTIFICATION</scope>
    <source>
        <strain evidence="2">SL10</strain>
    </source>
</reference>
<proteinExistence type="predicted"/>
<dbReference type="InterPro" id="IPR036093">
    <property type="entry name" value="NAC_dom_sf"/>
</dbReference>